<keyword evidence="3" id="KW-0808">Transferase</keyword>
<dbReference type="STRING" id="930117.SAMN05216225_100431"/>
<dbReference type="GO" id="GO:0016758">
    <property type="term" value="F:hexosyltransferase activity"/>
    <property type="evidence" value="ECO:0007669"/>
    <property type="project" value="UniProtKB-ARBA"/>
</dbReference>
<feature type="domain" description="Glycosyltransferase 2-like" evidence="2">
    <location>
        <begin position="224"/>
        <end position="352"/>
    </location>
</feature>
<keyword evidence="4" id="KW-1185">Reference proteome</keyword>
<dbReference type="Proteomes" id="UP000183988">
    <property type="component" value="Unassembled WGS sequence"/>
</dbReference>
<protein>
    <submittedName>
        <fullName evidence="3">Glycosyl transferase family 2</fullName>
    </submittedName>
</protein>
<dbReference type="Pfam" id="PF00535">
    <property type="entry name" value="Glycos_transf_2"/>
    <property type="match status" value="1"/>
</dbReference>
<dbReference type="EMBL" id="FQVW01000004">
    <property type="protein sequence ID" value="SHF76031.1"/>
    <property type="molecule type" value="Genomic_DNA"/>
</dbReference>
<proteinExistence type="inferred from homology"/>
<accession>A0A1M5EAD6</accession>
<dbReference type="PANTHER" id="PTHR22916">
    <property type="entry name" value="GLYCOSYLTRANSFERASE"/>
    <property type="match status" value="1"/>
</dbReference>
<dbReference type="AlphaFoldDB" id="A0A1M5EAD6"/>
<evidence type="ECO:0000256" key="1">
    <source>
        <dbReference type="ARBA" id="ARBA00006739"/>
    </source>
</evidence>
<dbReference type="Gene3D" id="3.90.550.10">
    <property type="entry name" value="Spore Coat Polysaccharide Biosynthesis Protein SpsA, Chain A"/>
    <property type="match status" value="1"/>
</dbReference>
<organism evidence="3 4">
    <name type="scientific">Ornithinibacillus halophilus</name>
    <dbReference type="NCBI Taxonomy" id="930117"/>
    <lineage>
        <taxon>Bacteria</taxon>
        <taxon>Bacillati</taxon>
        <taxon>Bacillota</taxon>
        <taxon>Bacilli</taxon>
        <taxon>Bacillales</taxon>
        <taxon>Bacillaceae</taxon>
        <taxon>Ornithinibacillus</taxon>
    </lineage>
</organism>
<name>A0A1M5EAD6_9BACI</name>
<dbReference type="InterPro" id="IPR029044">
    <property type="entry name" value="Nucleotide-diphossugar_trans"/>
</dbReference>
<dbReference type="OrthoDB" id="396512at2"/>
<dbReference type="SUPFAM" id="SSF53448">
    <property type="entry name" value="Nucleotide-diphospho-sugar transferases"/>
    <property type="match status" value="1"/>
</dbReference>
<comment type="similarity">
    <text evidence="1">Belongs to the glycosyltransferase 2 family.</text>
</comment>
<gene>
    <name evidence="3" type="ORF">SAMN05216225_100431</name>
</gene>
<dbReference type="PANTHER" id="PTHR22916:SF3">
    <property type="entry name" value="UDP-GLCNAC:BETAGAL BETA-1,3-N-ACETYLGLUCOSAMINYLTRANSFERASE-LIKE PROTEIN 1"/>
    <property type="match status" value="1"/>
</dbReference>
<evidence type="ECO:0000259" key="2">
    <source>
        <dbReference type="Pfam" id="PF00535"/>
    </source>
</evidence>
<dbReference type="RefSeq" id="WP_072888264.1">
    <property type="nucleotide sequence ID" value="NZ_FQVW01000004.1"/>
</dbReference>
<sequence>MKKILKILAFPVDWFLFTVLNDDQRKFISTLISDEHKMKVKKIFSGKKLIALNKLHNIKYHLYNLGMQEKGLKELEVFYENATDPYIKRAAAWELVLWHTNQYTKQSAKKALTYIPAASLNVKNKDQLRKVSIIKAECQQKIGENEKAIETINHMLDLKHHPDLYLARANLEESIDSRLRWINKVYAYYNLAPISFSGKKDAITYDDLSTEELKPVQNADSKVSIILPAFNDEVGIQTAINSLLSQTWQNIELLVVDDCSSDDTAKVVQGYVEKDSRVKLLKTPINSGPYVARNIGLKEATGEFLTINDSDDWSHPQKIEIQVKHLIENKQVIANTSEHSRLTEEEIRLYRRGTPGKYIFPNMSSIMFRRQPVLDKLGYWDSVRFAADGEFKRRLLKQFGAKSYVDLKSGPLSLPRQSVQSLTGSSAFGYNGFFKGVRKEYVESLEYYHKQAENLYYSYPQKQRPFPVPEPMWPQREEKPSGIRHFNVVIATDFRKFDATIVNEIKKRKDRCRIGLVSINHYNLELDNQTNEVYRHLVDGDKVQMLVFGESIRCDELVIIDPAVLQYSQVYIPKIEAKEKFVVVNQLPIENGERIYYIDDCVQQFNSYFKSHGIWFPINSTIRKNLTSYFADELTNLTLAEKDWK</sequence>
<dbReference type="InterPro" id="IPR001173">
    <property type="entry name" value="Glyco_trans_2-like"/>
</dbReference>
<dbReference type="CDD" id="cd00761">
    <property type="entry name" value="Glyco_tranf_GTA_type"/>
    <property type="match status" value="1"/>
</dbReference>
<evidence type="ECO:0000313" key="4">
    <source>
        <dbReference type="Proteomes" id="UP000183988"/>
    </source>
</evidence>
<reference evidence="3 4" key="1">
    <citation type="submission" date="2016-11" db="EMBL/GenBank/DDBJ databases">
        <authorList>
            <person name="Jaros S."/>
            <person name="Januszkiewicz K."/>
            <person name="Wedrychowicz H."/>
        </authorList>
    </citation>
    <scope>NUCLEOTIDE SEQUENCE [LARGE SCALE GENOMIC DNA]</scope>
    <source>
        <strain evidence="3 4">IBRC-M 10683</strain>
    </source>
</reference>
<evidence type="ECO:0000313" key="3">
    <source>
        <dbReference type="EMBL" id="SHF76031.1"/>
    </source>
</evidence>